<accession>A0ABC9VQ24</accession>
<dbReference type="EMBL" id="BAAAAK010000005">
    <property type="protein sequence ID" value="GAA0042281.1"/>
    <property type="molecule type" value="Genomic_DNA"/>
</dbReference>
<dbReference type="Proteomes" id="UP001437574">
    <property type="component" value="Unassembled WGS sequence"/>
</dbReference>
<dbReference type="Pfam" id="PF04650">
    <property type="entry name" value="YSIRK_signal"/>
    <property type="match status" value="1"/>
</dbReference>
<reference evidence="4 5" key="1">
    <citation type="journal article" date="2024" name="Int. J. Syst. Evol. Microbiol.">
        <title>Proposal of Lactobacillus amylovorus subsp. animalis subsp. nov. and an emended description of Lactobacillus amylovorus.</title>
        <authorList>
            <person name="Yamane K."/>
            <person name="Tanizawa Y."/>
            <person name="Kobayashi H."/>
            <person name="Kamizono T."/>
            <person name="Kojima Y."/>
            <person name="Takagi H."/>
            <person name="Tohno M."/>
        </authorList>
    </citation>
    <scope>NUCLEOTIDE SEQUENCE [LARGE SCALE GENOMIC DNA]</scope>
    <source>
        <strain evidence="4 5">TKL145</strain>
    </source>
</reference>
<comment type="caution">
    <text evidence="4">The sequence shown here is derived from an EMBL/GenBank/DDBJ whole genome shotgun (WGS) entry which is preliminary data.</text>
</comment>
<dbReference type="NCBIfam" id="TIGR01168">
    <property type="entry name" value="YSIRK_signal"/>
    <property type="match status" value="1"/>
</dbReference>
<dbReference type="RefSeq" id="WP_353302661.1">
    <property type="nucleotide sequence ID" value="NZ_BAAAAK010000005.1"/>
</dbReference>
<evidence type="ECO:0000313" key="4">
    <source>
        <dbReference type="EMBL" id="GAA0042281.1"/>
    </source>
</evidence>
<feature type="region of interest" description="Disordered" evidence="2">
    <location>
        <begin position="47"/>
        <end position="77"/>
    </location>
</feature>
<evidence type="ECO:0000259" key="3">
    <source>
        <dbReference type="Pfam" id="PF04650"/>
    </source>
</evidence>
<evidence type="ECO:0000256" key="2">
    <source>
        <dbReference type="SAM" id="MobiDB-lite"/>
    </source>
</evidence>
<evidence type="ECO:0000256" key="1">
    <source>
        <dbReference type="ARBA" id="ARBA00022729"/>
    </source>
</evidence>
<dbReference type="AlphaFoldDB" id="A0ABC9VQ24"/>
<proteinExistence type="predicted"/>
<feature type="domain" description="YSIRK Gram-positive signal peptide" evidence="3">
    <location>
        <begin position="8"/>
        <end position="30"/>
    </location>
</feature>
<protein>
    <recommendedName>
        <fullName evidence="3">YSIRK Gram-positive signal peptide domain-containing protein</fullName>
    </recommendedName>
</protein>
<keyword evidence="1" id="KW-0732">Signal</keyword>
<evidence type="ECO:0000313" key="5">
    <source>
        <dbReference type="Proteomes" id="UP001437574"/>
    </source>
</evidence>
<feature type="compositionally biased region" description="Gly residues" evidence="2">
    <location>
        <begin position="66"/>
        <end position="77"/>
    </location>
</feature>
<reference evidence="5" key="2">
    <citation type="submission" date="2024-01" db="EMBL/GenBank/DDBJ databases">
        <title>Draft genome sequence of Lactobacillus amylovorus strain TKL145.</title>
        <authorList>
            <person name="Tohno M."/>
            <person name="Tanizawa Y."/>
        </authorList>
    </citation>
    <scope>NUCLEOTIDE SEQUENCE [LARGE SCALE GENOMIC DNA]</scope>
    <source>
        <strain evidence="5">TKL145</strain>
    </source>
</reference>
<gene>
    <name evidence="4" type="ORF">LATKL145_06910</name>
</gene>
<sequence>MFENNNRVDRFAIRKLTVGVASVLIDVCFFRGNVNVVSADPIGGDAQTEQSIKTEKQTKPVVEAGTDGGTEAGLIGM</sequence>
<name>A0ABC9VQ24_LACAM</name>
<dbReference type="InterPro" id="IPR005877">
    <property type="entry name" value="YSIRK_signal_dom"/>
</dbReference>
<organism evidence="4 5">
    <name type="scientific">Lactobacillus amylovorus subsp. animalium</name>
    <dbReference type="NCBI Taxonomy" id="3378536"/>
    <lineage>
        <taxon>Bacteria</taxon>
        <taxon>Bacillati</taxon>
        <taxon>Bacillota</taxon>
        <taxon>Bacilli</taxon>
        <taxon>Lactobacillales</taxon>
        <taxon>Lactobacillaceae</taxon>
        <taxon>Lactobacillus</taxon>
    </lineage>
</organism>